<accession>A0A2T2XE42</accession>
<proteinExistence type="predicted"/>
<dbReference type="AlphaFoldDB" id="A0A2T2XE42"/>
<name>A0A2T2XE42_9FIRM</name>
<evidence type="ECO:0000313" key="2">
    <source>
        <dbReference type="Proteomes" id="UP000242972"/>
    </source>
</evidence>
<protein>
    <submittedName>
        <fullName evidence="1">Uncharacterized protein</fullName>
    </submittedName>
</protein>
<sequence>MANPPLNEFVRRLETNFWDLLARRYPLTRWRWDKETADLSLFPEWTRVAFQKEYAEWRSLIQETERLEDPEAHHWGRFARIATMHIHSESFRHGAKPLRLANLTLTAVALLDPEGHRFPRDQLLSSFNEWLSNTTDVTASSTWRRVQIEAEATNLIGKVEQWSRFDPGATEPGARLREMALTVIGDYLTRVKAADDGIDAVPWLHSAHMSVEEWRERRKHLTQESPIPITRPMITAEILDRNQFPSVPIQEVVIPGHHPWWLQSQATSDTLFHGSRYLPSITFALIFSLWRSRSTLRPLTWALTPPPILEGGLVTASAWLRELNPNWAPARTHYLAQWCQQRRALAIADAWLWGEGGRGSEVLSWLARYVGPMEALRLIPWMKENPGYYVLSLMVYEVMSKAEQKPNWQHPFWLDGPIMPYELFVAPND</sequence>
<dbReference type="EMBL" id="PXYW01000033">
    <property type="protein sequence ID" value="PSR32727.1"/>
    <property type="molecule type" value="Genomic_DNA"/>
</dbReference>
<evidence type="ECO:0000313" key="1">
    <source>
        <dbReference type="EMBL" id="PSR32727.1"/>
    </source>
</evidence>
<dbReference type="Proteomes" id="UP000242972">
    <property type="component" value="Unassembled WGS sequence"/>
</dbReference>
<comment type="caution">
    <text evidence="1">The sequence shown here is derived from an EMBL/GenBank/DDBJ whole genome shotgun (WGS) entry which is preliminary data.</text>
</comment>
<gene>
    <name evidence="1" type="ORF">C7B46_13295</name>
</gene>
<reference evidence="1 2" key="1">
    <citation type="journal article" date="2014" name="BMC Genomics">
        <title>Comparison of environmental and isolate Sulfobacillus genomes reveals diverse carbon, sulfur, nitrogen, and hydrogen metabolisms.</title>
        <authorList>
            <person name="Justice N.B."/>
            <person name="Norman A."/>
            <person name="Brown C.T."/>
            <person name="Singh A."/>
            <person name="Thomas B.C."/>
            <person name="Banfield J.F."/>
        </authorList>
    </citation>
    <scope>NUCLEOTIDE SEQUENCE [LARGE SCALE GENOMIC DNA]</scope>
    <source>
        <strain evidence="1">AMDSBA4</strain>
    </source>
</reference>
<organism evidence="1 2">
    <name type="scientific">Sulfobacillus benefaciens</name>
    <dbReference type="NCBI Taxonomy" id="453960"/>
    <lineage>
        <taxon>Bacteria</taxon>
        <taxon>Bacillati</taxon>
        <taxon>Bacillota</taxon>
        <taxon>Clostridia</taxon>
        <taxon>Eubacteriales</taxon>
        <taxon>Clostridiales Family XVII. Incertae Sedis</taxon>
        <taxon>Sulfobacillus</taxon>
    </lineage>
</organism>